<dbReference type="PANTHER" id="PTHR35333">
    <property type="entry name" value="BETA-LACTAMASE"/>
    <property type="match status" value="1"/>
</dbReference>
<name>A0A7C4M159_UNCC3</name>
<dbReference type="Gene3D" id="3.40.710.10">
    <property type="entry name" value="DD-peptidase/beta-lactamase superfamily"/>
    <property type="match status" value="1"/>
</dbReference>
<evidence type="ECO:0000313" key="3">
    <source>
        <dbReference type="EMBL" id="HGT71410.1"/>
    </source>
</evidence>
<dbReference type="GO" id="GO:0030655">
    <property type="term" value="P:beta-lactam antibiotic catabolic process"/>
    <property type="evidence" value="ECO:0007669"/>
    <property type="project" value="InterPro"/>
</dbReference>
<protein>
    <submittedName>
        <fullName evidence="3">Serine hydrolase</fullName>
    </submittedName>
</protein>
<keyword evidence="1" id="KW-1133">Transmembrane helix</keyword>
<dbReference type="InterPro" id="IPR045155">
    <property type="entry name" value="Beta-lactam_cat"/>
</dbReference>
<evidence type="ECO:0000259" key="2">
    <source>
        <dbReference type="Pfam" id="PF13354"/>
    </source>
</evidence>
<comment type="caution">
    <text evidence="3">The sequence shown here is derived from an EMBL/GenBank/DDBJ whole genome shotgun (WGS) entry which is preliminary data.</text>
</comment>
<evidence type="ECO:0000256" key="1">
    <source>
        <dbReference type="SAM" id="Phobius"/>
    </source>
</evidence>
<keyword evidence="1" id="KW-0472">Membrane</keyword>
<organism evidence="3">
    <name type="scientific">candidate division CPR3 bacterium</name>
    <dbReference type="NCBI Taxonomy" id="2268181"/>
    <lineage>
        <taxon>Bacteria</taxon>
        <taxon>Bacteria division CPR3</taxon>
    </lineage>
</organism>
<feature type="transmembrane region" description="Helical" evidence="1">
    <location>
        <begin position="39"/>
        <end position="61"/>
    </location>
</feature>
<keyword evidence="3" id="KW-0378">Hydrolase</keyword>
<reference evidence="3" key="1">
    <citation type="journal article" date="2020" name="mSystems">
        <title>Genome- and Community-Level Interaction Insights into Carbon Utilization and Element Cycling Functions of Hydrothermarchaeota in Hydrothermal Sediment.</title>
        <authorList>
            <person name="Zhou Z."/>
            <person name="Liu Y."/>
            <person name="Xu W."/>
            <person name="Pan J."/>
            <person name="Luo Z.H."/>
            <person name="Li M."/>
        </authorList>
    </citation>
    <scope>NUCLEOTIDE SEQUENCE [LARGE SCALE GENOMIC DNA]</scope>
    <source>
        <strain evidence="3">SpSt-579</strain>
    </source>
</reference>
<gene>
    <name evidence="3" type="ORF">ENT43_04070</name>
</gene>
<dbReference type="PANTHER" id="PTHR35333:SF3">
    <property type="entry name" value="BETA-LACTAMASE-TYPE TRANSPEPTIDASE FOLD CONTAINING PROTEIN"/>
    <property type="match status" value="1"/>
</dbReference>
<dbReference type="InterPro" id="IPR012338">
    <property type="entry name" value="Beta-lactam/transpept-like"/>
</dbReference>
<keyword evidence="1" id="KW-0812">Transmembrane</keyword>
<feature type="domain" description="Beta-lactamase class A catalytic" evidence="2">
    <location>
        <begin position="122"/>
        <end position="321"/>
    </location>
</feature>
<dbReference type="EMBL" id="DSYQ01000025">
    <property type="protein sequence ID" value="HGT71410.1"/>
    <property type="molecule type" value="Genomic_DNA"/>
</dbReference>
<sequence length="345" mass="39941">MYMSKNKFFGLSEKKINQIQNEKKGLNYWLSSKYKEINWYLFLIFLFSFLVVLILSVFPLFSVKYQIASSSFDNSIEEKIIEGYYKDIEKEKNIQNINKKEQIDDLNEYIKKEVSGLSGEYGFYIKDLGNGNTFGFNEDNIFTAASLSKLFVAGNFYNRFGFDEKLKTSNLYLMKEDRVNGSEIKENPIGSQYEAKDLIAKMLYSSDNTAMTIMTRELGVKEVQRFIDFIKLENTSFTKNTSTPKDIGLFLEKLEKREFLDSDSASEMIAFMQNTTNEDRLPYYLPEGVRIAHKIGTWDGAYSDAGIVFGENKKYIIVAMTEEANYVEAIEAMRKISLGVYNYFN</sequence>
<dbReference type="GO" id="GO:0008800">
    <property type="term" value="F:beta-lactamase activity"/>
    <property type="evidence" value="ECO:0007669"/>
    <property type="project" value="InterPro"/>
</dbReference>
<dbReference type="Pfam" id="PF13354">
    <property type="entry name" value="Beta-lactamase2"/>
    <property type="match status" value="1"/>
</dbReference>
<accession>A0A7C4M159</accession>
<dbReference type="GO" id="GO:0046677">
    <property type="term" value="P:response to antibiotic"/>
    <property type="evidence" value="ECO:0007669"/>
    <property type="project" value="InterPro"/>
</dbReference>
<proteinExistence type="predicted"/>
<dbReference type="AlphaFoldDB" id="A0A7C4M159"/>
<dbReference type="SUPFAM" id="SSF56601">
    <property type="entry name" value="beta-lactamase/transpeptidase-like"/>
    <property type="match status" value="1"/>
</dbReference>
<dbReference type="InterPro" id="IPR000871">
    <property type="entry name" value="Beta-lactam_class-A"/>
</dbReference>